<reference evidence="3 4" key="1">
    <citation type="journal article" date="2018" name="Int. J. Food Microbiol.">
        <title>Growth of Carnobacterium spp. isolated from chilled vacuum-packaged meat under relevant acidic conditions.</title>
        <authorList>
            <person name="Zhang P."/>
            <person name="Badoni M."/>
            <person name="Ganzle M."/>
            <person name="Yang X."/>
        </authorList>
    </citation>
    <scope>NUCLEOTIDE SEQUENCE [LARGE SCALE GENOMIC DNA]</scope>
    <source>
        <strain evidence="3 4">B2</strain>
    </source>
</reference>
<feature type="signal peptide" evidence="2">
    <location>
        <begin position="1"/>
        <end position="23"/>
    </location>
</feature>
<evidence type="ECO:0000256" key="2">
    <source>
        <dbReference type="SAM" id="SignalP"/>
    </source>
</evidence>
<evidence type="ECO:0000313" key="3">
    <source>
        <dbReference type="EMBL" id="TFJ25443.1"/>
    </source>
</evidence>
<dbReference type="EMBL" id="NRPP01000016">
    <property type="protein sequence ID" value="TFJ25443.1"/>
    <property type="molecule type" value="Genomic_DNA"/>
</dbReference>
<evidence type="ECO:0000313" key="4">
    <source>
        <dbReference type="Proteomes" id="UP000297938"/>
    </source>
</evidence>
<evidence type="ECO:0000256" key="1">
    <source>
        <dbReference type="SAM" id="Coils"/>
    </source>
</evidence>
<sequence>MKRLVGILSLSLVLLVGGQYVTAEEISNYEVLYNQGIQEGYINSEELSLDNFEKNNEEFNKVYEDGKTENIIEDSLSYSEWLKLNNYGQYSNETVNEQPQGRGWASGFYIRRGDVLVTNGTSSAGFLGHAAIANGENQVLDMPGSGRTSRQMSSQAWVNEYKGKGWVRVYRTSSGIADNAARWADRNYFSTNGTANQNIFPSYSITTQLYSKNPSYCSKLVFQAYWFGTGSVPVMKNSSGIVTPYGLMDRFNANYRPSLIHIY</sequence>
<dbReference type="AlphaFoldDB" id="A0A7Z8CZR5"/>
<comment type="caution">
    <text evidence="3">The sequence shown here is derived from an EMBL/GenBank/DDBJ whole genome shotgun (WGS) entry which is preliminary data.</text>
</comment>
<gene>
    <name evidence="3" type="ORF">CKN69_09225</name>
</gene>
<keyword evidence="1" id="KW-0175">Coiled coil</keyword>
<dbReference type="RefSeq" id="WP_135026199.1">
    <property type="nucleotide sequence ID" value="NZ_CBCPJQ010000006.1"/>
</dbReference>
<dbReference type="Proteomes" id="UP000297938">
    <property type="component" value="Unassembled WGS sequence"/>
</dbReference>
<feature type="chain" id="PRO_5031502356" evidence="2">
    <location>
        <begin position="24"/>
        <end position="263"/>
    </location>
</feature>
<dbReference type="InterPro" id="IPR038765">
    <property type="entry name" value="Papain-like_cys_pep_sf"/>
</dbReference>
<dbReference type="SUPFAM" id="SSF54001">
    <property type="entry name" value="Cysteine proteinases"/>
    <property type="match status" value="1"/>
</dbReference>
<accession>A0A7Z8CZR5</accession>
<keyword evidence="2" id="KW-0732">Signal</keyword>
<protein>
    <submittedName>
        <fullName evidence="3">Uncharacterized protein</fullName>
    </submittedName>
</protein>
<feature type="coiled-coil region" evidence="1">
    <location>
        <begin position="42"/>
        <end position="69"/>
    </location>
</feature>
<organism evidence="3 4">
    <name type="scientific">Carnobacterium divergens</name>
    <name type="common">Lactobacillus divergens</name>
    <dbReference type="NCBI Taxonomy" id="2748"/>
    <lineage>
        <taxon>Bacteria</taxon>
        <taxon>Bacillati</taxon>
        <taxon>Bacillota</taxon>
        <taxon>Bacilli</taxon>
        <taxon>Lactobacillales</taxon>
        <taxon>Carnobacteriaceae</taxon>
        <taxon>Carnobacterium</taxon>
    </lineage>
</organism>
<name>A0A7Z8CZR5_CARDV</name>
<proteinExistence type="predicted"/>